<keyword evidence="1" id="KW-0472">Membrane</keyword>
<evidence type="ECO:0000256" key="1">
    <source>
        <dbReference type="SAM" id="Phobius"/>
    </source>
</evidence>
<feature type="transmembrane region" description="Helical" evidence="1">
    <location>
        <begin position="16"/>
        <end position="37"/>
    </location>
</feature>
<accession>A0A378KE52</accession>
<evidence type="ECO:0000313" key="2">
    <source>
        <dbReference type="EMBL" id="STX81522.1"/>
    </source>
</evidence>
<keyword evidence="3" id="KW-1185">Reference proteome</keyword>
<keyword evidence="1" id="KW-1133">Transmembrane helix</keyword>
<dbReference type="Proteomes" id="UP000254794">
    <property type="component" value="Unassembled WGS sequence"/>
</dbReference>
<dbReference type="EMBL" id="UGOD01000005">
    <property type="protein sequence ID" value="STX81522.1"/>
    <property type="molecule type" value="Genomic_DNA"/>
</dbReference>
<protein>
    <submittedName>
        <fullName evidence="2">Uncharacterized protein</fullName>
    </submittedName>
</protein>
<evidence type="ECO:0000313" key="3">
    <source>
        <dbReference type="Proteomes" id="UP000254794"/>
    </source>
</evidence>
<keyword evidence="1" id="KW-0812">Transmembrane</keyword>
<sequence length="38" mass="4368">MKKEGQITYLSKIPQLFLGFFIGLVLWSLTLMVLLVLN</sequence>
<name>A0A378KE52_9GAMM</name>
<gene>
    <name evidence="2" type="ORF">NCTC13316_03395</name>
</gene>
<proteinExistence type="predicted"/>
<dbReference type="AlphaFoldDB" id="A0A378KE52"/>
<reference evidence="2 3" key="1">
    <citation type="submission" date="2018-06" db="EMBL/GenBank/DDBJ databases">
        <authorList>
            <consortium name="Pathogen Informatics"/>
            <person name="Doyle S."/>
        </authorList>
    </citation>
    <scope>NUCLEOTIDE SEQUENCE [LARGE SCALE GENOMIC DNA]</scope>
    <source>
        <strain evidence="2 3">NCTC13316</strain>
    </source>
</reference>
<organism evidence="2 3">
    <name type="scientific">Legionella busanensis</name>
    <dbReference type="NCBI Taxonomy" id="190655"/>
    <lineage>
        <taxon>Bacteria</taxon>
        <taxon>Pseudomonadati</taxon>
        <taxon>Pseudomonadota</taxon>
        <taxon>Gammaproteobacteria</taxon>
        <taxon>Legionellales</taxon>
        <taxon>Legionellaceae</taxon>
        <taxon>Legionella</taxon>
    </lineage>
</organism>